<dbReference type="Gene3D" id="3.40.50.2000">
    <property type="entry name" value="Glycogen Phosphorylase B"/>
    <property type="match status" value="2"/>
</dbReference>
<accession>A0A1H3XTE0</accession>
<organism evidence="2 3">
    <name type="scientific">Flavobacterium gillisiae</name>
    <dbReference type="NCBI Taxonomy" id="150146"/>
    <lineage>
        <taxon>Bacteria</taxon>
        <taxon>Pseudomonadati</taxon>
        <taxon>Bacteroidota</taxon>
        <taxon>Flavobacteriia</taxon>
        <taxon>Flavobacteriales</taxon>
        <taxon>Flavobacteriaceae</taxon>
        <taxon>Flavobacterium</taxon>
    </lineage>
</organism>
<dbReference type="GO" id="GO:0016757">
    <property type="term" value="F:glycosyltransferase activity"/>
    <property type="evidence" value="ECO:0007669"/>
    <property type="project" value="InterPro"/>
</dbReference>
<dbReference type="SUPFAM" id="SSF53756">
    <property type="entry name" value="UDP-Glycosyltransferase/glycogen phosphorylase"/>
    <property type="match status" value="1"/>
</dbReference>
<dbReference type="RefSeq" id="WP_091084479.1">
    <property type="nucleotide sequence ID" value="NZ_FNRD01000001.1"/>
</dbReference>
<reference evidence="3" key="1">
    <citation type="submission" date="2016-10" db="EMBL/GenBank/DDBJ databases">
        <authorList>
            <person name="Varghese N."/>
            <person name="Submissions S."/>
        </authorList>
    </citation>
    <scope>NUCLEOTIDE SEQUENCE [LARGE SCALE GENOMIC DNA]</scope>
    <source>
        <strain evidence="3">DSM 22376</strain>
    </source>
</reference>
<dbReference type="Proteomes" id="UP000198951">
    <property type="component" value="Unassembled WGS sequence"/>
</dbReference>
<protein>
    <submittedName>
        <fullName evidence="2">Glycosyltransferase involved in cell wall bisynthesis</fullName>
    </submittedName>
</protein>
<name>A0A1H3XTE0_9FLAO</name>
<sequence length="365" mass="41769">MIKNKNKVAIISTSLGNGGAEKFASLLSFMLENLNIEVHTIIINDAVEYEYAGELLNLGIDSERRFPFFKKIKKGFLLNSYLKEKQISCVIDNRPRNNLLREIITNWIYGSRKKIVVVHSYKLENYFPKSAFWSQFLYRKTAKIVCVSNAIEKEIQLKFDLKNTETIHNSFDFSRIQVSKDTATTEDYILYFGRFDEKVKNFNLLLEAFFVSKLFLQGFQLLLMGDGPDLNKIQDSIKGFQLEGYIAILPFNNNPFDIVQNARFTVLTSRYEGFPMSIVESLALGTPVVAVDCNSGPKEIVIDEYNGLLVENYNAIRLAAAFNRMISDRELYAFCKKNAAKSVAHLSLETISKQWESILSQNNDN</sequence>
<dbReference type="STRING" id="150146.SAMN05443667_101638"/>
<evidence type="ECO:0000259" key="1">
    <source>
        <dbReference type="Pfam" id="PF00534"/>
    </source>
</evidence>
<evidence type="ECO:0000313" key="2">
    <source>
        <dbReference type="EMBL" id="SEA02171.1"/>
    </source>
</evidence>
<dbReference type="EMBL" id="FNRD01000001">
    <property type="protein sequence ID" value="SEA02171.1"/>
    <property type="molecule type" value="Genomic_DNA"/>
</dbReference>
<dbReference type="Pfam" id="PF00534">
    <property type="entry name" value="Glycos_transf_1"/>
    <property type="match status" value="1"/>
</dbReference>
<feature type="domain" description="Glycosyl transferase family 1" evidence="1">
    <location>
        <begin position="178"/>
        <end position="341"/>
    </location>
</feature>
<dbReference type="OrthoDB" id="798298at2"/>
<keyword evidence="2" id="KW-0808">Transferase</keyword>
<evidence type="ECO:0000313" key="3">
    <source>
        <dbReference type="Proteomes" id="UP000198951"/>
    </source>
</evidence>
<keyword evidence="3" id="KW-1185">Reference proteome</keyword>
<proteinExistence type="predicted"/>
<dbReference type="AlphaFoldDB" id="A0A1H3XTE0"/>
<gene>
    <name evidence="2" type="ORF">SAMN05443667_101638</name>
</gene>
<dbReference type="PANTHER" id="PTHR12526:SF630">
    <property type="entry name" value="GLYCOSYLTRANSFERASE"/>
    <property type="match status" value="1"/>
</dbReference>
<dbReference type="PANTHER" id="PTHR12526">
    <property type="entry name" value="GLYCOSYLTRANSFERASE"/>
    <property type="match status" value="1"/>
</dbReference>
<dbReference type="InterPro" id="IPR001296">
    <property type="entry name" value="Glyco_trans_1"/>
</dbReference>